<sequence>MACSEPEDLEEDTLDTVVDGKTLREITPTLLLTFQFTGTQTGGLEGYGSSSSAPPTPQRSFSMKHVKQEVQISIPLGQTWIKFPEDVSQRDKLERSY</sequence>
<gene>
    <name evidence="1" type="ORF">O181_000774</name>
</gene>
<evidence type="ECO:0000313" key="2">
    <source>
        <dbReference type="Proteomes" id="UP000765509"/>
    </source>
</evidence>
<accession>A0A9Q3B961</accession>
<organism evidence="1 2">
    <name type="scientific">Austropuccinia psidii MF-1</name>
    <dbReference type="NCBI Taxonomy" id="1389203"/>
    <lineage>
        <taxon>Eukaryota</taxon>
        <taxon>Fungi</taxon>
        <taxon>Dikarya</taxon>
        <taxon>Basidiomycota</taxon>
        <taxon>Pucciniomycotina</taxon>
        <taxon>Pucciniomycetes</taxon>
        <taxon>Pucciniales</taxon>
        <taxon>Sphaerophragmiaceae</taxon>
        <taxon>Austropuccinia</taxon>
    </lineage>
</organism>
<reference evidence="1" key="1">
    <citation type="submission" date="2021-03" db="EMBL/GenBank/DDBJ databases">
        <title>Draft genome sequence of rust myrtle Austropuccinia psidii MF-1, a brazilian biotype.</title>
        <authorList>
            <person name="Quecine M.C."/>
            <person name="Pachon D.M.R."/>
            <person name="Bonatelli M.L."/>
            <person name="Correr F.H."/>
            <person name="Franceschini L.M."/>
            <person name="Leite T.F."/>
            <person name="Margarido G.R.A."/>
            <person name="Almeida C.A."/>
            <person name="Ferrarezi J.A."/>
            <person name="Labate C.A."/>
        </authorList>
    </citation>
    <scope>NUCLEOTIDE SEQUENCE</scope>
    <source>
        <strain evidence="1">MF-1</strain>
    </source>
</reference>
<dbReference type="EMBL" id="AVOT02000098">
    <property type="protein sequence ID" value="MBW0461059.1"/>
    <property type="molecule type" value="Genomic_DNA"/>
</dbReference>
<proteinExistence type="predicted"/>
<dbReference type="AlphaFoldDB" id="A0A9Q3B961"/>
<dbReference type="Proteomes" id="UP000765509">
    <property type="component" value="Unassembled WGS sequence"/>
</dbReference>
<name>A0A9Q3B961_9BASI</name>
<protein>
    <submittedName>
        <fullName evidence="1">Uncharacterized protein</fullName>
    </submittedName>
</protein>
<comment type="caution">
    <text evidence="1">The sequence shown here is derived from an EMBL/GenBank/DDBJ whole genome shotgun (WGS) entry which is preliminary data.</text>
</comment>
<keyword evidence="2" id="KW-1185">Reference proteome</keyword>
<evidence type="ECO:0000313" key="1">
    <source>
        <dbReference type="EMBL" id="MBW0461059.1"/>
    </source>
</evidence>